<dbReference type="SUPFAM" id="SSF53474">
    <property type="entry name" value="alpha/beta-Hydrolases"/>
    <property type="match status" value="1"/>
</dbReference>
<proteinExistence type="predicted"/>
<dbReference type="Proteomes" id="UP001500840">
    <property type="component" value="Unassembled WGS sequence"/>
</dbReference>
<dbReference type="EMBL" id="BAABGA010000046">
    <property type="protein sequence ID" value="GAA4458566.1"/>
    <property type="molecule type" value="Genomic_DNA"/>
</dbReference>
<protein>
    <submittedName>
        <fullName evidence="2">Alpha/beta fold hydrolase</fullName>
    </submittedName>
</protein>
<keyword evidence="1" id="KW-0472">Membrane</keyword>
<evidence type="ECO:0000256" key="1">
    <source>
        <dbReference type="SAM" id="Phobius"/>
    </source>
</evidence>
<organism evidence="2 3">
    <name type="scientific">Novipirellula rosea</name>
    <dbReference type="NCBI Taxonomy" id="1031540"/>
    <lineage>
        <taxon>Bacteria</taxon>
        <taxon>Pseudomonadati</taxon>
        <taxon>Planctomycetota</taxon>
        <taxon>Planctomycetia</taxon>
        <taxon>Pirellulales</taxon>
        <taxon>Pirellulaceae</taxon>
        <taxon>Novipirellula</taxon>
    </lineage>
</organism>
<dbReference type="InterPro" id="IPR029058">
    <property type="entry name" value="AB_hydrolase_fold"/>
</dbReference>
<evidence type="ECO:0000313" key="2">
    <source>
        <dbReference type="EMBL" id="GAA4458566.1"/>
    </source>
</evidence>
<dbReference type="GO" id="GO:0016787">
    <property type="term" value="F:hydrolase activity"/>
    <property type="evidence" value="ECO:0007669"/>
    <property type="project" value="UniProtKB-KW"/>
</dbReference>
<keyword evidence="2" id="KW-0378">Hydrolase</keyword>
<keyword evidence="1" id="KW-1133">Transmembrane helix</keyword>
<accession>A0ABP8N236</accession>
<keyword evidence="3" id="KW-1185">Reference proteome</keyword>
<feature type="transmembrane region" description="Helical" evidence="1">
    <location>
        <begin position="20"/>
        <end position="39"/>
    </location>
</feature>
<gene>
    <name evidence="2" type="ORF">GCM10023156_36920</name>
</gene>
<dbReference type="Gene3D" id="3.40.50.1820">
    <property type="entry name" value="alpha/beta hydrolase"/>
    <property type="match status" value="1"/>
</dbReference>
<name>A0ABP8N236_9BACT</name>
<comment type="caution">
    <text evidence="2">The sequence shown here is derived from an EMBL/GenBank/DDBJ whole genome shotgun (WGS) entry which is preliminary data.</text>
</comment>
<dbReference type="PANTHER" id="PTHR12277">
    <property type="entry name" value="ALPHA/BETA HYDROLASE DOMAIN-CONTAINING PROTEIN"/>
    <property type="match status" value="1"/>
</dbReference>
<dbReference type="RefSeq" id="WP_339940693.1">
    <property type="nucleotide sequence ID" value="NZ_BAABGA010000046.1"/>
</dbReference>
<keyword evidence="1" id="KW-0812">Transmembrane</keyword>
<reference evidence="3" key="1">
    <citation type="journal article" date="2019" name="Int. J. Syst. Evol. Microbiol.">
        <title>The Global Catalogue of Microorganisms (GCM) 10K type strain sequencing project: providing services to taxonomists for standard genome sequencing and annotation.</title>
        <authorList>
            <consortium name="The Broad Institute Genomics Platform"/>
            <consortium name="The Broad Institute Genome Sequencing Center for Infectious Disease"/>
            <person name="Wu L."/>
            <person name="Ma J."/>
        </authorList>
    </citation>
    <scope>NUCLEOTIDE SEQUENCE [LARGE SCALE GENOMIC DNA]</scope>
    <source>
        <strain evidence="3">JCM 17759</strain>
    </source>
</reference>
<evidence type="ECO:0000313" key="3">
    <source>
        <dbReference type="Proteomes" id="UP001500840"/>
    </source>
</evidence>
<sequence length="286" mass="31238">MSETRLPKPYRSRLKRVIGAAIRIVAVGYVTILVFMVAMETRLVYPGAFMNIPPQSAAGVVSVNYESADGTPLTGQLYEHPNAEHTLLYFHGNGITAARESTTAAWLGDQLNANVFVAEYRGFDGMDGSPDEAGVIADALAARDFACQRFSIRPDQLILYGQSLGGGCAVAVAAQGGAKLLVLDRTFDRMVDVAAGMYQFIPVNLLMRNRYDSIARIQNYSGPLVQIHGTGDRLIPIKHGKRLYAESPCSPKHFVEIDEMGHNDPTPPSAWEECRETIDTFLSNSP</sequence>